<dbReference type="EMBL" id="MFGM01000008">
    <property type="protein sequence ID" value="OGF38127.1"/>
    <property type="molecule type" value="Genomic_DNA"/>
</dbReference>
<feature type="transmembrane region" description="Helical" evidence="9">
    <location>
        <begin position="6"/>
        <end position="22"/>
    </location>
</feature>
<dbReference type="Proteomes" id="UP000178656">
    <property type="component" value="Unassembled WGS sequence"/>
</dbReference>
<evidence type="ECO:0000256" key="7">
    <source>
        <dbReference type="ARBA" id="ARBA00023010"/>
    </source>
</evidence>
<accession>A0A1F5TGT0</accession>
<evidence type="ECO:0000313" key="11">
    <source>
        <dbReference type="Proteomes" id="UP000178656"/>
    </source>
</evidence>
<name>A0A1F5TGT0_9BACT</name>
<evidence type="ECO:0000256" key="9">
    <source>
        <dbReference type="RuleBase" id="RU365087"/>
    </source>
</evidence>
<dbReference type="NCBIfam" id="TIGR00810">
    <property type="entry name" value="secG"/>
    <property type="match status" value="1"/>
</dbReference>
<evidence type="ECO:0000256" key="2">
    <source>
        <dbReference type="ARBA" id="ARBA00008445"/>
    </source>
</evidence>
<evidence type="ECO:0000256" key="8">
    <source>
        <dbReference type="ARBA" id="ARBA00023136"/>
    </source>
</evidence>
<dbReference type="AlphaFoldDB" id="A0A1F5TGT0"/>
<evidence type="ECO:0000313" key="10">
    <source>
        <dbReference type="EMBL" id="OGF38127.1"/>
    </source>
</evidence>
<evidence type="ECO:0000256" key="1">
    <source>
        <dbReference type="ARBA" id="ARBA00004141"/>
    </source>
</evidence>
<keyword evidence="7 9" id="KW-0811">Translocation</keyword>
<sequence length="75" mass="8038">MEKILTVVQVVFAVGLIGLILLQNKGGGLSGVFGGSEVSNVYRTKRGMEKNLFLLTIIFTILFLGASLANILLRA</sequence>
<dbReference type="Pfam" id="PF03840">
    <property type="entry name" value="SecG"/>
    <property type="match status" value="1"/>
</dbReference>
<reference evidence="10 11" key="1">
    <citation type="journal article" date="2016" name="Nat. Commun.">
        <title>Thousands of microbial genomes shed light on interconnected biogeochemical processes in an aquifer system.</title>
        <authorList>
            <person name="Anantharaman K."/>
            <person name="Brown C.T."/>
            <person name="Hug L.A."/>
            <person name="Sharon I."/>
            <person name="Castelle C.J."/>
            <person name="Probst A.J."/>
            <person name="Thomas B.C."/>
            <person name="Singh A."/>
            <person name="Wilkins M.J."/>
            <person name="Karaoz U."/>
            <person name="Brodie E.L."/>
            <person name="Williams K.H."/>
            <person name="Hubbard S.S."/>
            <person name="Banfield J.F."/>
        </authorList>
    </citation>
    <scope>NUCLEOTIDE SEQUENCE [LARGE SCALE GENOMIC DNA]</scope>
</reference>
<dbReference type="GO" id="GO:0015450">
    <property type="term" value="F:protein-transporting ATPase activity"/>
    <property type="evidence" value="ECO:0007669"/>
    <property type="project" value="UniProtKB-UniRule"/>
</dbReference>
<dbReference type="InterPro" id="IPR004692">
    <property type="entry name" value="SecG"/>
</dbReference>
<evidence type="ECO:0000256" key="6">
    <source>
        <dbReference type="ARBA" id="ARBA00022989"/>
    </source>
</evidence>
<organism evidence="10 11">
    <name type="scientific">Candidatus Falkowbacteria bacterium RIFOXYC2_FULL_48_21</name>
    <dbReference type="NCBI Taxonomy" id="1798005"/>
    <lineage>
        <taxon>Bacteria</taxon>
        <taxon>Candidatus Falkowiibacteriota</taxon>
    </lineage>
</organism>
<comment type="subcellular location">
    <subcellularLocation>
        <location evidence="9">Cell membrane</location>
        <topology evidence="9">Multi-pass membrane protein</topology>
    </subcellularLocation>
    <subcellularLocation>
        <location evidence="1">Membrane</location>
        <topology evidence="1">Multi-pass membrane protein</topology>
    </subcellularLocation>
</comment>
<gene>
    <name evidence="10" type="ORF">A2482_01330</name>
</gene>
<keyword evidence="5 9" id="KW-0653">Protein transport</keyword>
<keyword evidence="9" id="KW-1003">Cell membrane</keyword>
<comment type="similarity">
    <text evidence="2 9">Belongs to the SecG family.</text>
</comment>
<keyword evidence="6 9" id="KW-1133">Transmembrane helix</keyword>
<dbReference type="GO" id="GO:0005886">
    <property type="term" value="C:plasma membrane"/>
    <property type="evidence" value="ECO:0007669"/>
    <property type="project" value="UniProtKB-SubCell"/>
</dbReference>
<evidence type="ECO:0000256" key="3">
    <source>
        <dbReference type="ARBA" id="ARBA00022448"/>
    </source>
</evidence>
<evidence type="ECO:0000256" key="4">
    <source>
        <dbReference type="ARBA" id="ARBA00022692"/>
    </source>
</evidence>
<proteinExistence type="inferred from homology"/>
<evidence type="ECO:0000256" key="5">
    <source>
        <dbReference type="ARBA" id="ARBA00022927"/>
    </source>
</evidence>
<dbReference type="GO" id="GO:0009306">
    <property type="term" value="P:protein secretion"/>
    <property type="evidence" value="ECO:0007669"/>
    <property type="project" value="UniProtKB-UniRule"/>
</dbReference>
<protein>
    <recommendedName>
        <fullName evidence="9">Protein-export membrane protein SecG</fullName>
    </recommendedName>
</protein>
<keyword evidence="3 9" id="KW-0813">Transport</keyword>
<comment type="caution">
    <text evidence="10">The sequence shown here is derived from an EMBL/GenBank/DDBJ whole genome shotgun (WGS) entry which is preliminary data.</text>
</comment>
<comment type="function">
    <text evidence="9">Involved in protein export. Participates in an early event of protein translocation.</text>
</comment>
<feature type="transmembrane region" description="Helical" evidence="9">
    <location>
        <begin position="52"/>
        <end position="73"/>
    </location>
</feature>
<keyword evidence="8 9" id="KW-0472">Membrane</keyword>
<keyword evidence="4 9" id="KW-0812">Transmembrane</keyword>